<dbReference type="Gene3D" id="4.10.280.10">
    <property type="entry name" value="Helix-loop-helix DNA-binding domain"/>
    <property type="match status" value="1"/>
</dbReference>
<feature type="region of interest" description="Disordered" evidence="5">
    <location>
        <begin position="273"/>
        <end position="315"/>
    </location>
</feature>
<dbReference type="GO" id="GO:0003700">
    <property type="term" value="F:DNA-binding transcription factor activity"/>
    <property type="evidence" value="ECO:0007669"/>
    <property type="project" value="InterPro"/>
</dbReference>
<evidence type="ECO:0000313" key="7">
    <source>
        <dbReference type="Proteomes" id="UP000275267"/>
    </source>
</evidence>
<reference evidence="7" key="1">
    <citation type="journal article" date="2019" name="Nat. Commun.">
        <title>The genome of broomcorn millet.</title>
        <authorList>
            <person name="Zou C."/>
            <person name="Miki D."/>
            <person name="Li D."/>
            <person name="Tang Q."/>
            <person name="Xiao L."/>
            <person name="Rajput S."/>
            <person name="Deng P."/>
            <person name="Jia W."/>
            <person name="Huang R."/>
            <person name="Zhang M."/>
            <person name="Sun Y."/>
            <person name="Hu J."/>
            <person name="Fu X."/>
            <person name="Schnable P.S."/>
            <person name="Li F."/>
            <person name="Zhang H."/>
            <person name="Feng B."/>
            <person name="Zhu X."/>
            <person name="Liu R."/>
            <person name="Schnable J.C."/>
            <person name="Zhu J.-K."/>
            <person name="Zhang H."/>
        </authorList>
    </citation>
    <scope>NUCLEOTIDE SEQUENCE [LARGE SCALE GENOMIC DNA]</scope>
</reference>
<accession>A0A3L6QJS3</accession>
<dbReference type="InterPro" id="IPR044579">
    <property type="entry name" value="bHLH11/121"/>
</dbReference>
<evidence type="ECO:0000256" key="1">
    <source>
        <dbReference type="ARBA" id="ARBA00005510"/>
    </source>
</evidence>
<evidence type="ECO:0000256" key="3">
    <source>
        <dbReference type="ARBA" id="ARBA00023163"/>
    </source>
</evidence>
<protein>
    <submittedName>
        <fullName evidence="6">Uncharacterized protein</fullName>
    </submittedName>
</protein>
<keyword evidence="4" id="KW-0175">Coiled coil</keyword>
<dbReference type="Proteomes" id="UP000275267">
    <property type="component" value="Unassembled WGS sequence"/>
</dbReference>
<evidence type="ECO:0000313" key="6">
    <source>
        <dbReference type="EMBL" id="RLM80844.1"/>
    </source>
</evidence>
<organism evidence="6 7">
    <name type="scientific">Panicum miliaceum</name>
    <name type="common">Proso millet</name>
    <name type="synonym">Broomcorn millet</name>
    <dbReference type="NCBI Taxonomy" id="4540"/>
    <lineage>
        <taxon>Eukaryota</taxon>
        <taxon>Viridiplantae</taxon>
        <taxon>Streptophyta</taxon>
        <taxon>Embryophyta</taxon>
        <taxon>Tracheophyta</taxon>
        <taxon>Spermatophyta</taxon>
        <taxon>Magnoliopsida</taxon>
        <taxon>Liliopsida</taxon>
        <taxon>Poales</taxon>
        <taxon>Poaceae</taxon>
        <taxon>PACMAD clade</taxon>
        <taxon>Panicoideae</taxon>
        <taxon>Panicodae</taxon>
        <taxon>Paniceae</taxon>
        <taxon>Panicinae</taxon>
        <taxon>Panicum</taxon>
        <taxon>Panicum sect. Panicum</taxon>
    </lineage>
</organism>
<keyword evidence="3" id="KW-0804">Transcription</keyword>
<dbReference type="AlphaFoldDB" id="A0A3L6QJS3"/>
<dbReference type="EMBL" id="PQIB02000012">
    <property type="protein sequence ID" value="RLM80844.1"/>
    <property type="molecule type" value="Genomic_DNA"/>
</dbReference>
<comment type="similarity">
    <text evidence="1">Belongs to the bHLH protein family.</text>
</comment>
<evidence type="ECO:0000256" key="4">
    <source>
        <dbReference type="SAM" id="Coils"/>
    </source>
</evidence>
<name>A0A3L6QJS3_PANMI</name>
<sequence>MDPHGRQTPEDGFFHPRDADLSQRTECKAQGPSSARKVQKADREKMRRDKLNEQFQELGNTLGILMGMLASGLSRDTFINAKSARVDTLKEHAMTCLSLYYHIQSARMRCLKRTSTGWVGLVKHFGFDKYQDPDRPRNDKATILGDTIQMLKDFTSQVNKLKAEYTSLSEEARELTQEKNELRDEKASLKSEVDNLNNQYQQRMRVLYPWAGMEPSVVIGPPPAYPFPVPLPIPSGSVPMHPQLQAYPFFRSQTSGTIPNACTPYMAYAQPCHPPNDQPSNQLNSPVAHSSSHRSNSPGRDCRSKSSTLQQVSCGVRSTGVGDVATDLELKTPGSSGPSHSEITNKVRIVFNFI</sequence>
<keyword evidence="2" id="KW-0805">Transcription regulation</keyword>
<dbReference type="OrthoDB" id="515493at2759"/>
<feature type="compositionally biased region" description="Basic and acidic residues" evidence="5">
    <location>
        <begin position="1"/>
        <end position="27"/>
    </location>
</feature>
<proteinExistence type="inferred from homology"/>
<evidence type="ECO:0000256" key="2">
    <source>
        <dbReference type="ARBA" id="ARBA00023015"/>
    </source>
</evidence>
<evidence type="ECO:0000256" key="5">
    <source>
        <dbReference type="SAM" id="MobiDB-lite"/>
    </source>
</evidence>
<feature type="compositionally biased region" description="Polar residues" evidence="5">
    <location>
        <begin position="278"/>
        <end position="298"/>
    </location>
</feature>
<feature type="region of interest" description="Disordered" evidence="5">
    <location>
        <begin position="1"/>
        <end position="47"/>
    </location>
</feature>
<keyword evidence="7" id="KW-1185">Reference proteome</keyword>
<dbReference type="PANTHER" id="PTHR47001:SF1">
    <property type="entry name" value="TRANSCRIPTION FACTOR BHLH11"/>
    <property type="match status" value="1"/>
</dbReference>
<dbReference type="GO" id="GO:0046983">
    <property type="term" value="F:protein dimerization activity"/>
    <property type="evidence" value="ECO:0007669"/>
    <property type="project" value="InterPro"/>
</dbReference>
<dbReference type="STRING" id="4540.A0A3L6QJS3"/>
<dbReference type="SUPFAM" id="SSF47459">
    <property type="entry name" value="HLH, helix-loop-helix DNA-binding domain"/>
    <property type="match status" value="1"/>
</dbReference>
<dbReference type="GO" id="GO:0006879">
    <property type="term" value="P:intracellular iron ion homeostasis"/>
    <property type="evidence" value="ECO:0007669"/>
    <property type="project" value="InterPro"/>
</dbReference>
<gene>
    <name evidence="6" type="ORF">C2845_PM12G13000</name>
</gene>
<dbReference type="PANTHER" id="PTHR47001">
    <property type="entry name" value="TRANSCRIPTION FACTOR BHLH121"/>
    <property type="match status" value="1"/>
</dbReference>
<comment type="caution">
    <text evidence="6">The sequence shown here is derived from an EMBL/GenBank/DDBJ whole genome shotgun (WGS) entry which is preliminary data.</text>
</comment>
<feature type="coiled-coil region" evidence="4">
    <location>
        <begin position="151"/>
        <end position="206"/>
    </location>
</feature>
<dbReference type="InterPro" id="IPR036638">
    <property type="entry name" value="HLH_DNA-bd_sf"/>
</dbReference>